<keyword evidence="1" id="KW-0472">Membrane</keyword>
<feature type="transmembrane region" description="Helical" evidence="1">
    <location>
        <begin position="41"/>
        <end position="59"/>
    </location>
</feature>
<protein>
    <submittedName>
        <fullName evidence="2">Uncharacterized protein</fullName>
    </submittedName>
</protein>
<dbReference type="RefSeq" id="WP_073193064.1">
    <property type="nucleotide sequence ID" value="NZ_FQTW01000005.1"/>
</dbReference>
<accession>A0A1M4W8H3</accession>
<dbReference type="Proteomes" id="UP000184462">
    <property type="component" value="Unassembled WGS sequence"/>
</dbReference>
<reference evidence="2 3" key="1">
    <citation type="submission" date="2016-11" db="EMBL/GenBank/DDBJ databases">
        <authorList>
            <person name="Jaros S."/>
            <person name="Januszkiewicz K."/>
            <person name="Wedrychowicz H."/>
        </authorList>
    </citation>
    <scope>NUCLEOTIDE SEQUENCE [LARGE SCALE GENOMIC DNA]</scope>
    <source>
        <strain evidence="2 3">DSM 25661</strain>
    </source>
</reference>
<dbReference type="AlphaFoldDB" id="A0A1M4W8H3"/>
<evidence type="ECO:0000313" key="3">
    <source>
        <dbReference type="Proteomes" id="UP000184462"/>
    </source>
</evidence>
<name>A0A1M4W8H3_9FLAO</name>
<feature type="transmembrane region" description="Helical" evidence="1">
    <location>
        <begin position="12"/>
        <end position="29"/>
    </location>
</feature>
<dbReference type="PROSITE" id="PS51257">
    <property type="entry name" value="PROKAR_LIPOPROTEIN"/>
    <property type="match status" value="1"/>
</dbReference>
<dbReference type="OrthoDB" id="6400719at2"/>
<evidence type="ECO:0000256" key="1">
    <source>
        <dbReference type="SAM" id="Phobius"/>
    </source>
</evidence>
<keyword evidence="3" id="KW-1185">Reference proteome</keyword>
<organism evidence="2 3">
    <name type="scientific">Psychroflexus salarius</name>
    <dbReference type="NCBI Taxonomy" id="1155689"/>
    <lineage>
        <taxon>Bacteria</taxon>
        <taxon>Pseudomonadati</taxon>
        <taxon>Bacteroidota</taxon>
        <taxon>Flavobacteriia</taxon>
        <taxon>Flavobacteriales</taxon>
        <taxon>Flavobacteriaceae</taxon>
        <taxon>Psychroflexus</taxon>
    </lineage>
</organism>
<sequence>MKTSTIKKGRTTAIIAHLTIFGCIIALFMNQEPKYKFASFYNKQSLGIHLYFILFTYLVSGMNSWMATSAFYLSYILLWLYSFLGAVQYKYHLIPYIGDYFQKWFNKLG</sequence>
<evidence type="ECO:0000313" key="2">
    <source>
        <dbReference type="EMBL" id="SHE77445.1"/>
    </source>
</evidence>
<keyword evidence="1" id="KW-1133">Transmembrane helix</keyword>
<keyword evidence="1" id="KW-0812">Transmembrane</keyword>
<proteinExistence type="predicted"/>
<feature type="transmembrane region" description="Helical" evidence="1">
    <location>
        <begin position="71"/>
        <end position="91"/>
    </location>
</feature>
<dbReference type="STRING" id="1155689.SAMN05444278_105137"/>
<dbReference type="EMBL" id="FQTW01000005">
    <property type="protein sequence ID" value="SHE77445.1"/>
    <property type="molecule type" value="Genomic_DNA"/>
</dbReference>
<gene>
    <name evidence="2" type="ORF">SAMN05444278_105137</name>
</gene>